<dbReference type="EMBL" id="ABEXCJ040000006">
    <property type="protein sequence ID" value="ELR5218528.1"/>
    <property type="molecule type" value="Genomic_DNA"/>
</dbReference>
<feature type="signal peptide" evidence="1">
    <location>
        <begin position="1"/>
        <end position="19"/>
    </location>
</feature>
<accession>A0AAD2VUG9</accession>
<feature type="chain" id="PRO_5042085089" description="DUF4252 domain-containing protein" evidence="1">
    <location>
        <begin position="20"/>
        <end position="175"/>
    </location>
</feature>
<proteinExistence type="predicted"/>
<dbReference type="RefSeq" id="WP_112307078.1">
    <property type="nucleotide sequence ID" value="NZ_CP139429.1"/>
</dbReference>
<dbReference type="EMBL" id="ABEXCJ050000006">
    <property type="protein sequence ID" value="EMR4590715.1"/>
    <property type="molecule type" value="Genomic_DNA"/>
</dbReference>
<evidence type="ECO:0008006" key="4">
    <source>
        <dbReference type="Google" id="ProtNLM"/>
    </source>
</evidence>
<evidence type="ECO:0000313" key="3">
    <source>
        <dbReference type="EMBL" id="EMR4590715.1"/>
    </source>
</evidence>
<gene>
    <name evidence="3" type="ORF">M0K77_003058</name>
    <name evidence="2" type="ORF">M0K77_RS15290</name>
</gene>
<evidence type="ECO:0000313" key="2">
    <source>
        <dbReference type="EMBL" id="ELR5218528.1"/>
    </source>
</evidence>
<comment type="caution">
    <text evidence="2">The sequence shown here is derived from an EMBL/GenBank/DDBJ whole genome shotgun (WGS) entry which is preliminary data.</text>
</comment>
<sequence>MKKLLIGALLAFFSVSSMAVDGYKNIKFGDTVKQVLSSKLCNFEKMPNTSGLKQMSQYGCADFKFSGKSSLVVATFIDDKFRKLIINVDPDINPLLNSLMEKYGAPNAMSSQDELNKAQVNSDEYSLFVDFDKGTVSLKVEKSKNKPVMALLIYSDINFDKELSEIKNKNLADDI</sequence>
<keyword evidence="1" id="KW-0732">Signal</keyword>
<reference evidence="2" key="1">
    <citation type="submission" date="2023-10" db="EMBL/GenBank/DDBJ databases">
        <authorList>
            <consortium name="Clinical and Environmental Microbiology Branch: Whole genome sequencing antimicrobial resistance pathogens in the healthcare setting"/>
        </authorList>
    </citation>
    <scope>NUCLEOTIDE SEQUENCE</scope>
    <source>
        <strain evidence="2">2020QW-00022</strain>
    </source>
</reference>
<organism evidence="2">
    <name type="scientific">Providencia rettgeri</name>
    <dbReference type="NCBI Taxonomy" id="587"/>
    <lineage>
        <taxon>Bacteria</taxon>
        <taxon>Pseudomonadati</taxon>
        <taxon>Pseudomonadota</taxon>
        <taxon>Gammaproteobacteria</taxon>
        <taxon>Enterobacterales</taxon>
        <taxon>Morganellaceae</taxon>
        <taxon>Providencia</taxon>
    </lineage>
</organism>
<evidence type="ECO:0000256" key="1">
    <source>
        <dbReference type="SAM" id="SignalP"/>
    </source>
</evidence>
<protein>
    <recommendedName>
        <fullName evidence="4">DUF4252 domain-containing protein</fullName>
    </recommendedName>
</protein>
<dbReference type="AlphaFoldDB" id="A0AAD2VUG9"/>
<name>A0AAD2VUG9_PRORE</name>